<evidence type="ECO:0000256" key="2">
    <source>
        <dbReference type="SAM" id="Phobius"/>
    </source>
</evidence>
<protein>
    <submittedName>
        <fullName evidence="4">Permease of the drug/metabolite transporter (DMT) superfamily</fullName>
    </submittedName>
</protein>
<dbReference type="PANTHER" id="PTHR22911:SF103">
    <property type="entry name" value="BLR2811 PROTEIN"/>
    <property type="match status" value="1"/>
</dbReference>
<dbReference type="Pfam" id="PF00892">
    <property type="entry name" value="EamA"/>
    <property type="match status" value="2"/>
</dbReference>
<gene>
    <name evidence="4" type="ORF">SAMN04487971_10469</name>
</gene>
<evidence type="ECO:0000256" key="1">
    <source>
        <dbReference type="SAM" id="MobiDB-lite"/>
    </source>
</evidence>
<feature type="transmembrane region" description="Helical" evidence="2">
    <location>
        <begin position="286"/>
        <end position="304"/>
    </location>
</feature>
<feature type="compositionally biased region" description="Low complexity" evidence="1">
    <location>
        <begin position="1"/>
        <end position="17"/>
    </location>
</feature>
<name>A0A1G9FRZ1_9RHOB</name>
<keyword evidence="5" id="KW-1185">Reference proteome</keyword>
<reference evidence="5" key="1">
    <citation type="submission" date="2016-10" db="EMBL/GenBank/DDBJ databases">
        <authorList>
            <person name="Varghese N."/>
            <person name="Submissions S."/>
        </authorList>
    </citation>
    <scope>NUCLEOTIDE SEQUENCE [LARGE SCALE GENOMIC DNA]</scope>
    <source>
        <strain evidence="5">CGMCC 1.7655</strain>
    </source>
</reference>
<feature type="transmembrane region" description="Helical" evidence="2">
    <location>
        <begin position="234"/>
        <end position="252"/>
    </location>
</feature>
<dbReference type="InterPro" id="IPR037185">
    <property type="entry name" value="EmrE-like"/>
</dbReference>
<dbReference type="Gene3D" id="1.10.3730.20">
    <property type="match status" value="1"/>
</dbReference>
<feature type="transmembrane region" description="Helical" evidence="2">
    <location>
        <begin position="120"/>
        <end position="138"/>
    </location>
</feature>
<feature type="transmembrane region" description="Helical" evidence="2">
    <location>
        <begin position="97"/>
        <end position="114"/>
    </location>
</feature>
<dbReference type="OrthoDB" id="9807937at2"/>
<feature type="transmembrane region" description="Helical" evidence="2">
    <location>
        <begin position="174"/>
        <end position="191"/>
    </location>
</feature>
<dbReference type="InterPro" id="IPR000620">
    <property type="entry name" value="EamA_dom"/>
</dbReference>
<feature type="transmembrane region" description="Helical" evidence="2">
    <location>
        <begin position="150"/>
        <end position="168"/>
    </location>
</feature>
<feature type="transmembrane region" description="Helical" evidence="2">
    <location>
        <begin position="264"/>
        <end position="280"/>
    </location>
</feature>
<keyword evidence="2" id="KW-0472">Membrane</keyword>
<organism evidence="4 5">
    <name type="scientific">Paracoccus chinensis</name>
    <dbReference type="NCBI Taxonomy" id="525640"/>
    <lineage>
        <taxon>Bacteria</taxon>
        <taxon>Pseudomonadati</taxon>
        <taxon>Pseudomonadota</taxon>
        <taxon>Alphaproteobacteria</taxon>
        <taxon>Rhodobacterales</taxon>
        <taxon>Paracoccaceae</taxon>
        <taxon>Paracoccus</taxon>
    </lineage>
</organism>
<dbReference type="Proteomes" id="UP000199555">
    <property type="component" value="Unassembled WGS sequence"/>
</dbReference>
<accession>A0A1G9FRZ1</accession>
<feature type="domain" description="EamA" evidence="3">
    <location>
        <begin position="30"/>
        <end position="164"/>
    </location>
</feature>
<feature type="transmembrane region" description="Helical" evidence="2">
    <location>
        <begin position="54"/>
        <end position="77"/>
    </location>
</feature>
<dbReference type="GO" id="GO:0016020">
    <property type="term" value="C:membrane"/>
    <property type="evidence" value="ECO:0007669"/>
    <property type="project" value="InterPro"/>
</dbReference>
<proteinExistence type="predicted"/>
<evidence type="ECO:0000313" key="4">
    <source>
        <dbReference type="EMBL" id="SDK91178.1"/>
    </source>
</evidence>
<feature type="transmembrane region" description="Helical" evidence="2">
    <location>
        <begin position="203"/>
        <end position="222"/>
    </location>
</feature>
<feature type="transmembrane region" description="Helical" evidence="2">
    <location>
        <begin position="30"/>
        <end position="48"/>
    </location>
</feature>
<dbReference type="RefSeq" id="WP_090753813.1">
    <property type="nucleotide sequence ID" value="NZ_FNGE01000004.1"/>
</dbReference>
<keyword evidence="2" id="KW-0812">Transmembrane</keyword>
<sequence length="317" mass="34127">MIHSKPGLGASAPSLSSNPPPRQVGDRQGLAILLICFVSMVFAVQDAVSRHLGAAYSPIFVTMVRYWFFGIFVIAMAARGPGGLRAASRSHHPLLQIIRGLLLVFEIVIMIVAFVKLGLIGTHAVFAAYPLLVVALSGPVLGERIGWRRWAAVAAGFAGILIILQPGVGVFSPWAILPLISALMFAIYGLLTRMVSARDSAEVSFFWTGIAGVVGITAVGLWHMEPITRADWPWMAALCVTGTLGHYLLIRAYSLAEASSLQPFSYLQLVWVSVIGVLMLDERLAPNVAVGMAIVVGAGLFTWWRTVQKARTASPPR</sequence>
<feature type="region of interest" description="Disordered" evidence="1">
    <location>
        <begin position="1"/>
        <end position="23"/>
    </location>
</feature>
<evidence type="ECO:0000259" key="3">
    <source>
        <dbReference type="Pfam" id="PF00892"/>
    </source>
</evidence>
<feature type="domain" description="EamA" evidence="3">
    <location>
        <begin position="174"/>
        <end position="300"/>
    </location>
</feature>
<dbReference type="EMBL" id="FNGE01000004">
    <property type="protein sequence ID" value="SDK91178.1"/>
    <property type="molecule type" value="Genomic_DNA"/>
</dbReference>
<dbReference type="AlphaFoldDB" id="A0A1G9FRZ1"/>
<keyword evidence="2" id="KW-1133">Transmembrane helix</keyword>
<dbReference type="SUPFAM" id="SSF103481">
    <property type="entry name" value="Multidrug resistance efflux transporter EmrE"/>
    <property type="match status" value="2"/>
</dbReference>
<evidence type="ECO:0000313" key="5">
    <source>
        <dbReference type="Proteomes" id="UP000199555"/>
    </source>
</evidence>
<dbReference type="PANTHER" id="PTHR22911">
    <property type="entry name" value="ACYL-MALONYL CONDENSING ENZYME-RELATED"/>
    <property type="match status" value="1"/>
</dbReference>